<dbReference type="SUPFAM" id="SSF52833">
    <property type="entry name" value="Thioredoxin-like"/>
    <property type="match status" value="1"/>
</dbReference>
<dbReference type="PROSITE" id="PS00194">
    <property type="entry name" value="THIOREDOXIN_1"/>
    <property type="match status" value="1"/>
</dbReference>
<evidence type="ECO:0000256" key="1">
    <source>
        <dbReference type="ARBA" id="ARBA00004196"/>
    </source>
</evidence>
<protein>
    <submittedName>
        <fullName evidence="5">TlpA family protein disulfide reductase</fullName>
    </submittedName>
</protein>
<organism evidence="5 6">
    <name type="scientific">Corallococcus soli</name>
    <dbReference type="NCBI Taxonomy" id="2710757"/>
    <lineage>
        <taxon>Bacteria</taxon>
        <taxon>Pseudomonadati</taxon>
        <taxon>Myxococcota</taxon>
        <taxon>Myxococcia</taxon>
        <taxon>Myxococcales</taxon>
        <taxon>Cystobacterineae</taxon>
        <taxon>Myxococcaceae</taxon>
        <taxon>Corallococcus</taxon>
    </lineage>
</organism>
<dbReference type="CDD" id="cd02966">
    <property type="entry name" value="TlpA_like_family"/>
    <property type="match status" value="1"/>
</dbReference>
<dbReference type="Pfam" id="PF08534">
    <property type="entry name" value="Redoxin"/>
    <property type="match status" value="1"/>
</dbReference>
<evidence type="ECO:0000256" key="2">
    <source>
        <dbReference type="ARBA" id="ARBA00022748"/>
    </source>
</evidence>
<dbReference type="InterPro" id="IPR013766">
    <property type="entry name" value="Thioredoxin_domain"/>
</dbReference>
<keyword evidence="3" id="KW-0676">Redox-active center</keyword>
<proteinExistence type="predicted"/>
<dbReference type="EMBL" id="JAAIYO010000007">
    <property type="protein sequence ID" value="MBE4751250.1"/>
    <property type="molecule type" value="Genomic_DNA"/>
</dbReference>
<keyword evidence="2" id="KW-0201">Cytochrome c-type biogenesis</keyword>
<dbReference type="InterPro" id="IPR013740">
    <property type="entry name" value="Redoxin"/>
</dbReference>
<dbReference type="RefSeq" id="WP_193428444.1">
    <property type="nucleotide sequence ID" value="NZ_JAAIYO010000007.1"/>
</dbReference>
<evidence type="ECO:0000313" key="5">
    <source>
        <dbReference type="EMBL" id="MBE4751250.1"/>
    </source>
</evidence>
<accession>A0ABR9PTJ2</accession>
<evidence type="ECO:0000259" key="4">
    <source>
        <dbReference type="PROSITE" id="PS51352"/>
    </source>
</evidence>
<evidence type="ECO:0000256" key="3">
    <source>
        <dbReference type="ARBA" id="ARBA00023284"/>
    </source>
</evidence>
<evidence type="ECO:0000313" key="6">
    <source>
        <dbReference type="Proteomes" id="UP001516472"/>
    </source>
</evidence>
<comment type="caution">
    <text evidence="5">The sequence shown here is derived from an EMBL/GenBank/DDBJ whole genome shotgun (WGS) entry which is preliminary data.</text>
</comment>
<name>A0ABR9PTJ2_9BACT</name>
<reference evidence="5 6" key="1">
    <citation type="submission" date="2020-02" db="EMBL/GenBank/DDBJ databases">
        <authorList>
            <person name="Babadi Z.K."/>
            <person name="Risdian C."/>
            <person name="Ebrahimipour G.H."/>
            <person name="Wink J."/>
        </authorList>
    </citation>
    <scope>NUCLEOTIDE SEQUENCE [LARGE SCALE GENOMIC DNA]</scope>
    <source>
        <strain evidence="5 6">ZKHCc1 1396</strain>
    </source>
</reference>
<dbReference type="PROSITE" id="PS51352">
    <property type="entry name" value="THIOREDOXIN_2"/>
    <property type="match status" value="1"/>
</dbReference>
<gene>
    <name evidence="5" type="ORF">G4177_24035</name>
</gene>
<dbReference type="PROSITE" id="PS51257">
    <property type="entry name" value="PROKAR_LIPOPROTEIN"/>
    <property type="match status" value="1"/>
</dbReference>
<comment type="subcellular location">
    <subcellularLocation>
        <location evidence="1">Cell envelope</location>
    </subcellularLocation>
</comment>
<feature type="domain" description="Thioredoxin" evidence="4">
    <location>
        <begin position="32"/>
        <end position="162"/>
    </location>
</feature>
<sequence length="174" mass="18929">MTGRRWREVRRACLPLLVVLLLSGCREAVPPAYVRLSGPAPTLTGVPAGGAQLLVFWAAWCPPCRQEAPGLRALASDPPEGLNVVTFGRDASLEEVSRFFDGRVPPELNLRLDEGAVATQALGAETLPTSILVVDGRLVARFTGPRNWDAPEMRRLLERLMKEQRAPAASAPLR</sequence>
<dbReference type="InterPro" id="IPR017937">
    <property type="entry name" value="Thioredoxin_CS"/>
</dbReference>
<dbReference type="Proteomes" id="UP001516472">
    <property type="component" value="Unassembled WGS sequence"/>
</dbReference>
<dbReference type="InterPro" id="IPR036249">
    <property type="entry name" value="Thioredoxin-like_sf"/>
</dbReference>
<keyword evidence="6" id="KW-1185">Reference proteome</keyword>
<dbReference type="Gene3D" id="3.40.30.10">
    <property type="entry name" value="Glutaredoxin"/>
    <property type="match status" value="1"/>
</dbReference>